<keyword evidence="2" id="KW-0489">Methyltransferase</keyword>
<comment type="caution">
    <text evidence="2">The sequence shown here is derived from an EMBL/GenBank/DDBJ whole genome shotgun (WGS) entry which is preliminary data.</text>
</comment>
<feature type="domain" description="Ribosomal RNA large subunit methyltransferase K/L-like methyltransferase" evidence="1">
    <location>
        <begin position="164"/>
        <end position="262"/>
    </location>
</feature>
<name>A0A329MKJ8_9BACL</name>
<keyword evidence="3" id="KW-1185">Reference proteome</keyword>
<dbReference type="PANTHER" id="PTHR14911:SF13">
    <property type="entry name" value="TRNA (GUANINE(6)-N2)-METHYLTRANSFERASE THUMP3"/>
    <property type="match status" value="1"/>
</dbReference>
<dbReference type="Gene3D" id="3.40.50.150">
    <property type="entry name" value="Vaccinia Virus protein VP39"/>
    <property type="match status" value="1"/>
</dbReference>
<dbReference type="Proteomes" id="UP000250369">
    <property type="component" value="Unassembled WGS sequence"/>
</dbReference>
<keyword evidence="2" id="KW-0808">Transferase</keyword>
<dbReference type="EMBL" id="QMFB01000009">
    <property type="protein sequence ID" value="RAV20098.1"/>
    <property type="molecule type" value="Genomic_DNA"/>
</dbReference>
<proteinExistence type="predicted"/>
<evidence type="ECO:0000313" key="2">
    <source>
        <dbReference type="EMBL" id="RAV20098.1"/>
    </source>
</evidence>
<gene>
    <name evidence="2" type="ORF">DQG23_16640</name>
</gene>
<dbReference type="InterPro" id="IPR000241">
    <property type="entry name" value="RlmKL-like_Mtase"/>
</dbReference>
<accession>A0A329MKJ8</accession>
<reference evidence="2 3" key="1">
    <citation type="journal article" date="2009" name="Int. J. Syst. Evol. Microbiol.">
        <title>Paenibacillus contaminans sp. nov., isolated from a contaminated laboratory plate.</title>
        <authorList>
            <person name="Chou J.H."/>
            <person name="Lee J.H."/>
            <person name="Lin M.C."/>
            <person name="Chang P.S."/>
            <person name="Arun A.B."/>
            <person name="Young C.C."/>
            <person name="Chen W.M."/>
        </authorList>
    </citation>
    <scope>NUCLEOTIDE SEQUENCE [LARGE SCALE GENOMIC DNA]</scope>
    <source>
        <strain evidence="2 3">CKOBP-6</strain>
    </source>
</reference>
<dbReference type="CDD" id="cd02440">
    <property type="entry name" value="AdoMet_MTases"/>
    <property type="match status" value="1"/>
</dbReference>
<dbReference type="InterPro" id="IPR029063">
    <property type="entry name" value="SAM-dependent_MTases_sf"/>
</dbReference>
<dbReference type="Pfam" id="PF01170">
    <property type="entry name" value="UPF0020"/>
    <property type="match status" value="1"/>
</dbReference>
<dbReference type="AlphaFoldDB" id="A0A329MKJ8"/>
<dbReference type="OrthoDB" id="9791556at2"/>
<dbReference type="SUPFAM" id="SSF53335">
    <property type="entry name" value="S-adenosyl-L-methionine-dependent methyltransferases"/>
    <property type="match status" value="1"/>
</dbReference>
<dbReference type="GO" id="GO:0016423">
    <property type="term" value="F:tRNA (guanine) methyltransferase activity"/>
    <property type="evidence" value="ECO:0007669"/>
    <property type="project" value="TreeGrafter"/>
</dbReference>
<evidence type="ECO:0000259" key="1">
    <source>
        <dbReference type="Pfam" id="PF01170"/>
    </source>
</evidence>
<protein>
    <submittedName>
        <fullName evidence="2">RNA methyltransferase</fullName>
    </submittedName>
</protein>
<evidence type="ECO:0000313" key="3">
    <source>
        <dbReference type="Proteomes" id="UP000250369"/>
    </source>
</evidence>
<dbReference type="GO" id="GO:0030488">
    <property type="term" value="P:tRNA methylation"/>
    <property type="evidence" value="ECO:0007669"/>
    <property type="project" value="TreeGrafter"/>
</dbReference>
<sequence>MYSKRRFAGGRNDSVEGADHLPAYVYTYACHEDETELCRLELATLLGAEPSEGIVLSQMAVDPSRSPFVKKRIAVTHAAESLEALAGQVEGLRLQGETFKVVFAAGDGVDYEGARAIERTVGLHIRGKADMRCPDRLFGIVSSGGRWLFGECARNEAVWLHHAKKPQNYSTALSTRMARAIANIAVPEPAGIKAVDPCCGIGTVLVEALSMGIDMAGFDINPLAVRGARTNLQHFGLPDIVAIGDVKELSGRYDAAIVDMPYNLCSKLSQDDQLSMLEGVRRLAPRAVIVSTEPIDDAVRRAGFRITDRCEAHKGRFTRQVLLCLRTEPQG</sequence>
<dbReference type="PANTHER" id="PTHR14911">
    <property type="entry name" value="THUMP DOMAIN-CONTAINING"/>
    <property type="match status" value="1"/>
</dbReference>
<organism evidence="2 3">
    <name type="scientific">Paenibacillus contaminans</name>
    <dbReference type="NCBI Taxonomy" id="450362"/>
    <lineage>
        <taxon>Bacteria</taxon>
        <taxon>Bacillati</taxon>
        <taxon>Bacillota</taxon>
        <taxon>Bacilli</taxon>
        <taxon>Bacillales</taxon>
        <taxon>Paenibacillaceae</taxon>
        <taxon>Paenibacillus</taxon>
    </lineage>
</organism>